<protein>
    <recommendedName>
        <fullName evidence="5">Alanine dehydrogenase/pyridine nucleotide transhydrogenase N-terminal domain-containing protein</fullName>
    </recommendedName>
</protein>
<dbReference type="SUPFAM" id="SSF55347">
    <property type="entry name" value="Glyceraldehyde-3-phosphate dehydrogenase-like, C-terminal domain"/>
    <property type="match status" value="1"/>
</dbReference>
<sequence length="1047" mass="115149">MTITKLARQVNPALKEVRIGVRREDPRRIWERRVPLTPDAVYDLVSTGNVVVSVQSCSRRIFKDEEYQKAGANVVKSVNHNDFDIVLGIKEPLVEEITPLKPSPTRLVPHSPTHFMFSHTIKGQAYNMPLLSKFVAPSHSKKPSTLYPDLIDFELITSSEGGKRTVGFGWFAGGELAGVLESLASMAQAHLEIGIASPFLYTPRPHTLPSLDRLRAALKEIGETIAANGTPAALGPFVIGLTGNGNVSQGCLSMLQELPIEKVRVEDLEALVKNPTTSLNKIYLVHAQPEDYFIRSDGGKYSRDHYYSSPQSYVSVFAERIAPYLTLFLNGTGWSPSFPRLMSNDQLATALSRAQTLGGARFTNIGDISCDVEGGLQFLTKATTISSPFYKVRTDDMSAELPAVQMMSVDILPASIPLDASNHFSSALGPYLKGLIECQLNPDKAPYPEALARARIASEGVLTNKHKWLQPAVDEVHMASGSRAHVAPVDGQQEKPRVVDQSKVPPETATRAPEKKHKILMLGSGMVAGPAVDLLASTADVQLVIGSNSLLEMQSLAAPHHNVAYRMVDIGRRDTYEHLIKDADVVISLLPAPMHPEIAKLCIQHRSHLITASYIAPEMEALALEAKRADITILNEIGLDPGIDHISARAMLSDISAKSLHVSSFTSFCGGLPAPEDSHVPLRYKFSWRPNGVLTAATNPATFKLKKEIIKVPGEDLLKTVFPNLPISDKFELEGIANRDSLKYMPVYRTERAETFLRGTLRYPGFCSLMQSFRSLGLLNQSDKIHVQDWTTFVNQCVSLHLNIQDGPLPPLSSIIPLEDVAQLHDALVFLGLARSPLQAIADTKPMPPLPEGNCTPLDVFAYLLSHKLKYGRNERDMVVLAHEVVTRCPKTNDYRVHTSNLTVFGKLAADPDLQRGERPASAMARTVGIPVALAARMVARNKETFKRGVLRPTSKDIFMPLMSNLEEMGLGMKEATSKLGKQDARRTVSASVYESYSNATRFERDVAGNGRSAGDLNDTSKYLDREWVDEWPEGEEGDFMKKDGRV</sequence>
<dbReference type="AlphaFoldDB" id="A0A409YU03"/>
<dbReference type="Gene3D" id="3.40.50.720">
    <property type="entry name" value="NAD(P)-binding Rossmann-like Domain"/>
    <property type="match status" value="2"/>
</dbReference>
<keyword evidence="1" id="KW-0521">NADP</keyword>
<keyword evidence="2" id="KW-0560">Oxidoreductase</keyword>
<dbReference type="PANTHER" id="PTHR11133:SF22">
    <property type="entry name" value="ALPHA-AMINOADIPIC SEMIALDEHYDE SYNTHASE, MITOCHONDRIAL"/>
    <property type="match status" value="1"/>
</dbReference>
<dbReference type="InterPro" id="IPR032095">
    <property type="entry name" value="Sacchrp_dh-like_C"/>
</dbReference>
<name>A0A409YU03_9AGAR</name>
<dbReference type="STRING" id="181874.A0A409YU03"/>
<proteinExistence type="predicted"/>
<reference evidence="6 7" key="1">
    <citation type="journal article" date="2018" name="Evol. Lett.">
        <title>Horizontal gene cluster transfer increased hallucinogenic mushroom diversity.</title>
        <authorList>
            <person name="Reynolds H.T."/>
            <person name="Vijayakumar V."/>
            <person name="Gluck-Thaler E."/>
            <person name="Korotkin H.B."/>
            <person name="Matheny P.B."/>
            <person name="Slot J.C."/>
        </authorList>
    </citation>
    <scope>NUCLEOTIDE SEQUENCE [LARGE SCALE GENOMIC DNA]</scope>
    <source>
        <strain evidence="6 7">2629</strain>
    </source>
</reference>
<evidence type="ECO:0000313" key="7">
    <source>
        <dbReference type="Proteomes" id="UP000284842"/>
    </source>
</evidence>
<evidence type="ECO:0000259" key="5">
    <source>
        <dbReference type="SMART" id="SM01003"/>
    </source>
</evidence>
<keyword evidence="7" id="KW-1185">Reference proteome</keyword>
<dbReference type="InterPro" id="IPR051168">
    <property type="entry name" value="AASS"/>
</dbReference>
<accession>A0A409YU03</accession>
<dbReference type="InterPro" id="IPR005097">
    <property type="entry name" value="Sacchrp_dh_NADP-bd"/>
</dbReference>
<dbReference type="Gene3D" id="3.30.360.10">
    <property type="entry name" value="Dihydrodipicolinate Reductase, domain 2"/>
    <property type="match status" value="1"/>
</dbReference>
<dbReference type="Pfam" id="PF05222">
    <property type="entry name" value="AlaDh_PNT_N"/>
    <property type="match status" value="1"/>
</dbReference>
<dbReference type="InterPro" id="IPR036291">
    <property type="entry name" value="NAD(P)-bd_dom_sf"/>
</dbReference>
<dbReference type="SMART" id="SM01003">
    <property type="entry name" value="AlaDh_PNT_N"/>
    <property type="match status" value="1"/>
</dbReference>
<dbReference type="CDD" id="cd12189">
    <property type="entry name" value="LKR_SDH_like"/>
    <property type="match status" value="1"/>
</dbReference>
<dbReference type="SUPFAM" id="SSF51735">
    <property type="entry name" value="NAD(P)-binding Rossmann-fold domains"/>
    <property type="match status" value="1"/>
</dbReference>
<feature type="domain" description="Alanine dehydrogenase/pyridine nucleotide transhydrogenase N-terminal" evidence="5">
    <location>
        <begin position="20"/>
        <end position="177"/>
    </location>
</feature>
<dbReference type="GO" id="GO:0019878">
    <property type="term" value="P:lysine biosynthetic process via aminoadipic acid"/>
    <property type="evidence" value="ECO:0007669"/>
    <property type="project" value="TreeGrafter"/>
</dbReference>
<evidence type="ECO:0000313" key="6">
    <source>
        <dbReference type="EMBL" id="PPR06507.1"/>
    </source>
</evidence>
<keyword evidence="3" id="KW-0028">Amino-acid biosynthesis</keyword>
<dbReference type="Pfam" id="PF03435">
    <property type="entry name" value="Sacchrp_dh_NADP"/>
    <property type="match status" value="1"/>
</dbReference>
<dbReference type="OrthoDB" id="10059875at2759"/>
<dbReference type="Gene3D" id="1.10.1870.10">
    <property type="entry name" value="Domain 3, Saccharopine reductase"/>
    <property type="match status" value="1"/>
</dbReference>
<comment type="caution">
    <text evidence="6">The sequence shown here is derived from an EMBL/GenBank/DDBJ whole genome shotgun (WGS) entry which is preliminary data.</text>
</comment>
<dbReference type="SUPFAM" id="SSF52283">
    <property type="entry name" value="Formate/glycerate dehydrogenase catalytic domain-like"/>
    <property type="match status" value="1"/>
</dbReference>
<evidence type="ECO:0000256" key="1">
    <source>
        <dbReference type="ARBA" id="ARBA00022857"/>
    </source>
</evidence>
<organism evidence="6 7">
    <name type="scientific">Panaeolus cyanescens</name>
    <dbReference type="NCBI Taxonomy" id="181874"/>
    <lineage>
        <taxon>Eukaryota</taxon>
        <taxon>Fungi</taxon>
        <taxon>Dikarya</taxon>
        <taxon>Basidiomycota</taxon>
        <taxon>Agaricomycotina</taxon>
        <taxon>Agaricomycetes</taxon>
        <taxon>Agaricomycetidae</taxon>
        <taxon>Agaricales</taxon>
        <taxon>Agaricineae</taxon>
        <taxon>Galeropsidaceae</taxon>
        <taxon>Panaeolus</taxon>
    </lineage>
</organism>
<evidence type="ECO:0000256" key="3">
    <source>
        <dbReference type="ARBA" id="ARBA00023154"/>
    </source>
</evidence>
<dbReference type="Proteomes" id="UP000284842">
    <property type="component" value="Unassembled WGS sequence"/>
</dbReference>
<dbReference type="Pfam" id="PF16653">
    <property type="entry name" value="Sacchrp_dh_C"/>
    <property type="match status" value="1"/>
</dbReference>
<evidence type="ECO:0000256" key="2">
    <source>
        <dbReference type="ARBA" id="ARBA00023002"/>
    </source>
</evidence>
<dbReference type="InParanoid" id="A0A409YU03"/>
<dbReference type="FunFam" id="3.40.50.720:FF:000072">
    <property type="entry name" value="Saccharopine dehydrogenase [NADP(+), L-glutamate-forming]"/>
    <property type="match status" value="1"/>
</dbReference>
<dbReference type="GO" id="GO:0004753">
    <property type="term" value="F:saccharopine dehydrogenase activity"/>
    <property type="evidence" value="ECO:0007669"/>
    <property type="project" value="TreeGrafter"/>
</dbReference>
<gene>
    <name evidence="6" type="ORF">CVT24_002635</name>
</gene>
<evidence type="ECO:0000256" key="4">
    <source>
        <dbReference type="SAM" id="MobiDB-lite"/>
    </source>
</evidence>
<feature type="region of interest" description="Disordered" evidence="4">
    <location>
        <begin position="484"/>
        <end position="513"/>
    </location>
</feature>
<dbReference type="PANTHER" id="PTHR11133">
    <property type="entry name" value="SACCHAROPINE DEHYDROGENASE"/>
    <property type="match status" value="1"/>
</dbReference>
<keyword evidence="3" id="KW-0457">Lysine biosynthesis</keyword>
<dbReference type="GO" id="GO:0005737">
    <property type="term" value="C:cytoplasm"/>
    <property type="evidence" value="ECO:0007669"/>
    <property type="project" value="TreeGrafter"/>
</dbReference>
<dbReference type="EMBL" id="NHTK01000633">
    <property type="protein sequence ID" value="PPR06507.1"/>
    <property type="molecule type" value="Genomic_DNA"/>
</dbReference>
<dbReference type="InterPro" id="IPR007886">
    <property type="entry name" value="AlaDH/PNT_N"/>
</dbReference>